<dbReference type="InterPro" id="IPR036565">
    <property type="entry name" value="Mur-like_cat_sf"/>
</dbReference>
<sequence>MDIAKIHEVFLKCTSVSIDTRKIQPNSLFVAIKGDNFDANTFAKEALEKGASYVIVDNSNYCIDDRTILVKNSLKTLQQLAQYHRNYLKLPIIALTGSNGKTTTKELIYSVLSSKYTTKATIGNLNNHIGVPLTLLSFTSETEIGIVEMGANHKKEIEFLCELAQPDFGYITNFGKAHLEGFGGVEGVIEGKSEMYSYLFKHNKLVFVNLEDSIQVEKTRSINQFTFGLNTTTANVSITQVTANPFVTVKFQDLKITSHLIGLYNANNINAAIAIGNYFEVPNASIKAALEGYIPENNRSQMIAKGTNQIILDAYNANPSSMAVAIENFKQLDRPNKMAILGDMFELGDESLYEHKQIVNSLSNQNEIDCHFVGADFFVHNIEAKNFHFHATFDELATYLNKQKINDSTILIKGSRGMALERTLDFFEK</sequence>
<comment type="subcellular location">
    <subcellularLocation>
        <location evidence="10 11">Cytoplasm</location>
    </subcellularLocation>
</comment>
<dbReference type="EMBL" id="AP025184">
    <property type="protein sequence ID" value="BDB54607.1"/>
    <property type="molecule type" value="Genomic_DNA"/>
</dbReference>
<organism evidence="15 16">
    <name type="scientific">Flavobacterium ammoniigenes</name>
    <dbReference type="NCBI Taxonomy" id="1751095"/>
    <lineage>
        <taxon>Bacteria</taxon>
        <taxon>Pseudomonadati</taxon>
        <taxon>Bacteroidota</taxon>
        <taxon>Flavobacteriia</taxon>
        <taxon>Flavobacteriales</taxon>
        <taxon>Flavobacteriaceae</taxon>
        <taxon>Flavobacterium</taxon>
    </lineage>
</organism>
<comment type="function">
    <text evidence="10 11">Involved in cell wall formation. Catalyzes the final step in the synthesis of UDP-N-acetylmuramoyl-pentapeptide, the precursor of murein.</text>
</comment>
<keyword evidence="1 10" id="KW-0963">Cytoplasm</keyword>
<dbReference type="InterPro" id="IPR035911">
    <property type="entry name" value="MurE/MurF_N"/>
</dbReference>
<evidence type="ECO:0000256" key="2">
    <source>
        <dbReference type="ARBA" id="ARBA00022598"/>
    </source>
</evidence>
<evidence type="ECO:0000256" key="3">
    <source>
        <dbReference type="ARBA" id="ARBA00022618"/>
    </source>
</evidence>
<dbReference type="Pfam" id="PF01225">
    <property type="entry name" value="Mur_ligase"/>
    <property type="match status" value="1"/>
</dbReference>
<proteinExistence type="inferred from homology"/>
<dbReference type="SUPFAM" id="SSF53244">
    <property type="entry name" value="MurD-like peptide ligases, peptide-binding domain"/>
    <property type="match status" value="1"/>
</dbReference>
<feature type="domain" description="Mur ligase N-terminal catalytic" evidence="12">
    <location>
        <begin position="14"/>
        <end position="60"/>
    </location>
</feature>
<reference evidence="15 16" key="1">
    <citation type="journal article" date="2022" name="Int. J. Syst. Evol. Microbiol.">
        <title>Flavobacterium ammonificans sp. nov. and Flavobacterium ammoniigenes sp. nov., ammonifying bacteria isolated from surface river water.</title>
        <authorList>
            <person name="Watanabe K."/>
            <person name="Kitamura T."/>
            <person name="Ogata Y."/>
            <person name="Shindo C."/>
            <person name="Suda W."/>
        </authorList>
    </citation>
    <scope>NUCLEOTIDE SEQUENCE [LARGE SCALE GENOMIC DNA]</scope>
    <source>
        <strain evidence="15 16">GENT5</strain>
    </source>
</reference>
<feature type="binding site" evidence="10">
    <location>
        <begin position="97"/>
        <end position="103"/>
    </location>
    <ligand>
        <name>ATP</name>
        <dbReference type="ChEBI" id="CHEBI:30616"/>
    </ligand>
</feature>
<dbReference type="Proteomes" id="UP001319867">
    <property type="component" value="Chromosome"/>
</dbReference>
<dbReference type="SUPFAM" id="SSF63418">
    <property type="entry name" value="MurE/MurF N-terminal domain"/>
    <property type="match status" value="1"/>
</dbReference>
<dbReference type="InterPro" id="IPR051046">
    <property type="entry name" value="MurCDEF_CellWall_CoF430Synth"/>
</dbReference>
<comment type="pathway">
    <text evidence="10 11">Cell wall biogenesis; peptidoglycan biosynthesis.</text>
</comment>
<evidence type="ECO:0000256" key="4">
    <source>
        <dbReference type="ARBA" id="ARBA00022741"/>
    </source>
</evidence>
<gene>
    <name evidence="10 15" type="primary">murF</name>
    <name evidence="15" type="ORF">GENT5_09120</name>
</gene>
<accession>A0ABM7V4Y7</accession>
<dbReference type="HAMAP" id="MF_02019">
    <property type="entry name" value="MurF"/>
    <property type="match status" value="1"/>
</dbReference>
<dbReference type="InterPro" id="IPR036615">
    <property type="entry name" value="Mur_ligase_C_dom_sf"/>
</dbReference>
<dbReference type="EC" id="6.3.2.10" evidence="10 11"/>
<evidence type="ECO:0000256" key="9">
    <source>
        <dbReference type="ARBA" id="ARBA00023316"/>
    </source>
</evidence>
<protein>
    <recommendedName>
        <fullName evidence="10 11">UDP-N-acetylmuramoyl-tripeptide--D-alanyl-D-alanine ligase</fullName>
        <ecNumber evidence="10 11">6.3.2.10</ecNumber>
    </recommendedName>
    <alternativeName>
        <fullName evidence="10">D-alanyl-D-alanine-adding enzyme</fullName>
    </alternativeName>
</protein>
<feature type="domain" description="Mur ligase C-terminal" evidence="13">
    <location>
        <begin position="299"/>
        <end position="416"/>
    </location>
</feature>
<keyword evidence="7 10" id="KW-0573">Peptidoglycan synthesis</keyword>
<keyword evidence="3 10" id="KW-0132">Cell division</keyword>
<dbReference type="InterPro" id="IPR005863">
    <property type="entry name" value="UDP-N-AcMur_synth"/>
</dbReference>
<name>A0ABM7V4Y7_9FLAO</name>
<dbReference type="InterPro" id="IPR000713">
    <property type="entry name" value="Mur_ligase_N"/>
</dbReference>
<comment type="catalytic activity">
    <reaction evidence="10 11">
        <text>D-alanyl-D-alanine + UDP-N-acetyl-alpha-D-muramoyl-L-alanyl-gamma-D-glutamyl-meso-2,6-diaminopimelate + ATP = UDP-N-acetyl-alpha-D-muramoyl-L-alanyl-gamma-D-glutamyl-meso-2,6-diaminopimeloyl-D-alanyl-D-alanine + ADP + phosphate + H(+)</text>
        <dbReference type="Rhea" id="RHEA:28374"/>
        <dbReference type="ChEBI" id="CHEBI:15378"/>
        <dbReference type="ChEBI" id="CHEBI:30616"/>
        <dbReference type="ChEBI" id="CHEBI:43474"/>
        <dbReference type="ChEBI" id="CHEBI:57822"/>
        <dbReference type="ChEBI" id="CHEBI:61386"/>
        <dbReference type="ChEBI" id="CHEBI:83905"/>
        <dbReference type="ChEBI" id="CHEBI:456216"/>
        <dbReference type="EC" id="6.3.2.10"/>
    </reaction>
</comment>
<dbReference type="Pfam" id="PF08245">
    <property type="entry name" value="Mur_ligase_M"/>
    <property type="match status" value="1"/>
</dbReference>
<evidence type="ECO:0000256" key="6">
    <source>
        <dbReference type="ARBA" id="ARBA00022960"/>
    </source>
</evidence>
<dbReference type="Pfam" id="PF02875">
    <property type="entry name" value="Mur_ligase_C"/>
    <property type="match status" value="1"/>
</dbReference>
<dbReference type="Gene3D" id="3.40.1390.10">
    <property type="entry name" value="MurE/MurF, N-terminal domain"/>
    <property type="match status" value="1"/>
</dbReference>
<evidence type="ECO:0000256" key="7">
    <source>
        <dbReference type="ARBA" id="ARBA00022984"/>
    </source>
</evidence>
<evidence type="ECO:0000313" key="15">
    <source>
        <dbReference type="EMBL" id="BDB54607.1"/>
    </source>
</evidence>
<evidence type="ECO:0000259" key="14">
    <source>
        <dbReference type="Pfam" id="PF08245"/>
    </source>
</evidence>
<evidence type="ECO:0000256" key="11">
    <source>
        <dbReference type="RuleBase" id="RU004136"/>
    </source>
</evidence>
<dbReference type="GO" id="GO:0016874">
    <property type="term" value="F:ligase activity"/>
    <property type="evidence" value="ECO:0007669"/>
    <property type="project" value="UniProtKB-KW"/>
</dbReference>
<dbReference type="Gene3D" id="3.40.1190.10">
    <property type="entry name" value="Mur-like, catalytic domain"/>
    <property type="match status" value="1"/>
</dbReference>
<keyword evidence="16" id="KW-1185">Reference proteome</keyword>
<dbReference type="Gene3D" id="3.90.190.20">
    <property type="entry name" value="Mur ligase, C-terminal domain"/>
    <property type="match status" value="1"/>
</dbReference>
<dbReference type="PANTHER" id="PTHR43024:SF1">
    <property type="entry name" value="UDP-N-ACETYLMURAMOYL-TRIPEPTIDE--D-ALANYL-D-ALANINE LIGASE"/>
    <property type="match status" value="1"/>
</dbReference>
<dbReference type="RefSeq" id="WP_229318376.1">
    <property type="nucleotide sequence ID" value="NZ_AP025184.1"/>
</dbReference>
<dbReference type="SUPFAM" id="SSF53623">
    <property type="entry name" value="MurD-like peptide ligases, catalytic domain"/>
    <property type="match status" value="1"/>
</dbReference>
<evidence type="ECO:0000256" key="5">
    <source>
        <dbReference type="ARBA" id="ARBA00022840"/>
    </source>
</evidence>
<comment type="similarity">
    <text evidence="10">Belongs to the MurCDEF family. MurF subfamily.</text>
</comment>
<evidence type="ECO:0000259" key="12">
    <source>
        <dbReference type="Pfam" id="PF01225"/>
    </source>
</evidence>
<evidence type="ECO:0000313" key="16">
    <source>
        <dbReference type="Proteomes" id="UP001319867"/>
    </source>
</evidence>
<keyword evidence="2 10" id="KW-0436">Ligase</keyword>
<dbReference type="InterPro" id="IPR004101">
    <property type="entry name" value="Mur_ligase_C"/>
</dbReference>
<dbReference type="InterPro" id="IPR013221">
    <property type="entry name" value="Mur_ligase_cen"/>
</dbReference>
<evidence type="ECO:0000256" key="1">
    <source>
        <dbReference type="ARBA" id="ARBA00022490"/>
    </source>
</evidence>
<evidence type="ECO:0000256" key="10">
    <source>
        <dbReference type="HAMAP-Rule" id="MF_02019"/>
    </source>
</evidence>
<keyword evidence="5 10" id="KW-0067">ATP-binding</keyword>
<evidence type="ECO:0000259" key="13">
    <source>
        <dbReference type="Pfam" id="PF02875"/>
    </source>
</evidence>
<reference evidence="15 16" key="2">
    <citation type="journal article" date="2022" name="Microorganisms">
        <title>Complete Genome Sequences of Two Flavobacterium ammonificans Strains and a Flavobacterium ammoniigenes Strain of Ammonifying Bacterioplankton Isolated from Surface River Water.</title>
        <authorList>
            <person name="Suda W."/>
            <person name="Ogata Y."/>
            <person name="Shindo C."/>
            <person name="Watanabe K."/>
        </authorList>
    </citation>
    <scope>NUCLEOTIDE SEQUENCE [LARGE SCALE GENOMIC DNA]</scope>
    <source>
        <strain evidence="15 16">GENT5</strain>
    </source>
</reference>
<keyword evidence="4 10" id="KW-0547">Nucleotide-binding</keyword>
<dbReference type="PANTHER" id="PTHR43024">
    <property type="entry name" value="UDP-N-ACETYLMURAMOYL-TRIPEPTIDE--D-ALANYL-D-ALANINE LIGASE"/>
    <property type="match status" value="1"/>
</dbReference>
<keyword evidence="9 10" id="KW-0961">Cell wall biogenesis/degradation</keyword>
<feature type="domain" description="Mur ligase central" evidence="14">
    <location>
        <begin position="96"/>
        <end position="275"/>
    </location>
</feature>
<keyword evidence="6 10" id="KW-0133">Cell shape</keyword>
<evidence type="ECO:0000256" key="8">
    <source>
        <dbReference type="ARBA" id="ARBA00023306"/>
    </source>
</evidence>
<keyword evidence="8 10" id="KW-0131">Cell cycle</keyword>
<dbReference type="NCBIfam" id="TIGR01143">
    <property type="entry name" value="murF"/>
    <property type="match status" value="1"/>
</dbReference>